<accession>X0SEM5</accession>
<reference evidence="2" key="1">
    <citation type="journal article" date="2014" name="Front. Microbiol.">
        <title>High frequency of phylogenetically diverse reductive dehalogenase-homologous genes in deep subseafloor sedimentary metagenomes.</title>
        <authorList>
            <person name="Kawai M."/>
            <person name="Futagami T."/>
            <person name="Toyoda A."/>
            <person name="Takaki Y."/>
            <person name="Nishi S."/>
            <person name="Hori S."/>
            <person name="Arai W."/>
            <person name="Tsubouchi T."/>
            <person name="Morono Y."/>
            <person name="Uchiyama I."/>
            <person name="Ito T."/>
            <person name="Fujiyama A."/>
            <person name="Inagaki F."/>
            <person name="Takami H."/>
        </authorList>
    </citation>
    <scope>NUCLEOTIDE SEQUENCE</scope>
    <source>
        <strain evidence="2">Expedition CK06-06</strain>
    </source>
</reference>
<name>X0SEM5_9ZZZZ</name>
<evidence type="ECO:0000256" key="1">
    <source>
        <dbReference type="SAM" id="MobiDB-lite"/>
    </source>
</evidence>
<gene>
    <name evidence="2" type="ORF">S01H1_17716</name>
</gene>
<evidence type="ECO:0000313" key="2">
    <source>
        <dbReference type="EMBL" id="GAF74362.1"/>
    </source>
</evidence>
<sequence>MPEQTATATQAQPAAITSTAVGEPSAANREMETKYWRNTRPLRGGSDAMRAAGTRLLPYRAREEDKQWERRRDASVLDPYYDDAVDQAASMPFSRPVTIRGEVPEQLEPLEQDMDRRGSNLTVQAKDVLDAGFDDGLTHLFVDFPAIDVETAEEERLLRARPTIVHVKAENMLGAEFVTMPTGEDMMARCRIKDTFNRPARGDDPYEEEEVERVRVYHSPMPASAEKADILVFERFASEEIRYDDFIEMGGMPGRVITWLRPPKMKEYVAMTPAEFRFPGIPLFTFYTKRVERLKAKPFFFKIIDLNIHHW</sequence>
<dbReference type="EMBL" id="BARS01009418">
    <property type="protein sequence ID" value="GAF74362.1"/>
    <property type="molecule type" value="Genomic_DNA"/>
</dbReference>
<feature type="compositionally biased region" description="Low complexity" evidence="1">
    <location>
        <begin position="1"/>
        <end position="20"/>
    </location>
</feature>
<organism evidence="2">
    <name type="scientific">marine sediment metagenome</name>
    <dbReference type="NCBI Taxonomy" id="412755"/>
    <lineage>
        <taxon>unclassified sequences</taxon>
        <taxon>metagenomes</taxon>
        <taxon>ecological metagenomes</taxon>
    </lineage>
</organism>
<comment type="caution">
    <text evidence="2">The sequence shown here is derived from an EMBL/GenBank/DDBJ whole genome shotgun (WGS) entry which is preliminary data.</text>
</comment>
<proteinExistence type="predicted"/>
<feature type="region of interest" description="Disordered" evidence="1">
    <location>
        <begin position="1"/>
        <end position="47"/>
    </location>
</feature>
<feature type="non-terminal residue" evidence="2">
    <location>
        <position position="311"/>
    </location>
</feature>
<protein>
    <submittedName>
        <fullName evidence="2">Uncharacterized protein</fullName>
    </submittedName>
</protein>
<dbReference type="AlphaFoldDB" id="X0SEM5"/>